<comment type="caution">
    <text evidence="2">The sequence shown here is derived from an EMBL/GenBank/DDBJ whole genome shotgun (WGS) entry which is preliminary data.</text>
</comment>
<evidence type="ECO:0000313" key="2">
    <source>
        <dbReference type="EMBL" id="KAG1371232.1"/>
    </source>
</evidence>
<dbReference type="SUPFAM" id="SSF49562">
    <property type="entry name" value="C2 domain (Calcium/lipid-binding domain, CaLB)"/>
    <property type="match status" value="1"/>
</dbReference>
<dbReference type="Gene3D" id="2.60.40.150">
    <property type="entry name" value="C2 domain"/>
    <property type="match status" value="1"/>
</dbReference>
<evidence type="ECO:0000259" key="1">
    <source>
        <dbReference type="PROSITE" id="PS50004"/>
    </source>
</evidence>
<reference evidence="2" key="1">
    <citation type="journal article" date="2017" name="Gigascience">
        <title>The genome draft of coconut (Cocos nucifera).</title>
        <authorList>
            <person name="Xiao Y."/>
            <person name="Xu P."/>
            <person name="Fan H."/>
            <person name="Baudouin L."/>
            <person name="Xia W."/>
            <person name="Bocs S."/>
            <person name="Xu J."/>
            <person name="Li Q."/>
            <person name="Guo A."/>
            <person name="Zhou L."/>
            <person name="Li J."/>
            <person name="Wu Y."/>
            <person name="Ma Z."/>
            <person name="Armero A."/>
            <person name="Issali A.E."/>
            <person name="Liu N."/>
            <person name="Peng M."/>
            <person name="Yang Y."/>
        </authorList>
    </citation>
    <scope>NUCLEOTIDE SEQUENCE</scope>
    <source>
        <tissue evidence="2">Spear leaf of Hainan Tall coconut</tissue>
    </source>
</reference>
<dbReference type="GO" id="GO:0006952">
    <property type="term" value="P:defense response"/>
    <property type="evidence" value="ECO:0007669"/>
    <property type="project" value="InterPro"/>
</dbReference>
<dbReference type="OrthoDB" id="270970at2759"/>
<dbReference type="InterPro" id="IPR035892">
    <property type="entry name" value="C2_domain_sf"/>
</dbReference>
<reference evidence="2" key="2">
    <citation type="submission" date="2019-07" db="EMBL/GenBank/DDBJ databases">
        <authorList>
            <person name="Yang Y."/>
            <person name="Bocs S."/>
            <person name="Baudouin L."/>
        </authorList>
    </citation>
    <scope>NUCLEOTIDE SEQUENCE</scope>
    <source>
        <tissue evidence="2">Spear leaf of Hainan Tall coconut</tissue>
    </source>
</reference>
<keyword evidence="3" id="KW-1185">Reference proteome</keyword>
<proteinExistence type="predicted"/>
<protein>
    <recommendedName>
        <fullName evidence="1">C2 domain-containing protein</fullName>
    </recommendedName>
</protein>
<dbReference type="Proteomes" id="UP000797356">
    <property type="component" value="Chromosome 16"/>
</dbReference>
<dbReference type="SMART" id="SM00239">
    <property type="entry name" value="C2"/>
    <property type="match status" value="1"/>
</dbReference>
<evidence type="ECO:0000313" key="3">
    <source>
        <dbReference type="Proteomes" id="UP000797356"/>
    </source>
</evidence>
<sequence length="229" mass="24753">MAYRNLEVTLISATDLEQVPWFPKMQVYVVVSLSGDPWSRQRTPTYWEGHRNPAWNSTLRFNVPADNNGRQVLHILLRAESALGDHNVSQVQVPLSAILDATPGDGPEFVSYQVFSCTSGTPKGVLNLCFKVGRIAAPTPAPPSPYPHPLWVPTYGQPMMAHSPLVAQAYPPPAGYPYYQPRPPPYQAGNGYPPAGNMVHMVTAGLLCGASHAIGAAISQMAFNGATGF</sequence>
<feature type="domain" description="C2" evidence="1">
    <location>
        <begin position="1"/>
        <end position="108"/>
    </location>
</feature>
<accession>A0A8K0IYV2</accession>
<dbReference type="PANTHER" id="PTHR32246">
    <property type="entry name" value="INGRESSION PROTEIN FIC1"/>
    <property type="match status" value="1"/>
</dbReference>
<dbReference type="InterPro" id="IPR044750">
    <property type="entry name" value="C2_SRC2/BAP"/>
</dbReference>
<dbReference type="PROSITE" id="PS50004">
    <property type="entry name" value="C2"/>
    <property type="match status" value="1"/>
</dbReference>
<dbReference type="PANTHER" id="PTHR32246:SF173">
    <property type="entry name" value="C2 DOMAIN-CONTAINING PROTEIN"/>
    <property type="match status" value="1"/>
</dbReference>
<dbReference type="CDD" id="cd04051">
    <property type="entry name" value="C2_SRC2_like"/>
    <property type="match status" value="1"/>
</dbReference>
<dbReference type="AlphaFoldDB" id="A0A8K0IYV2"/>
<dbReference type="EMBL" id="CM017887">
    <property type="protein sequence ID" value="KAG1371232.1"/>
    <property type="molecule type" value="Genomic_DNA"/>
</dbReference>
<organism evidence="2 3">
    <name type="scientific">Cocos nucifera</name>
    <name type="common">Coconut palm</name>
    <dbReference type="NCBI Taxonomy" id="13894"/>
    <lineage>
        <taxon>Eukaryota</taxon>
        <taxon>Viridiplantae</taxon>
        <taxon>Streptophyta</taxon>
        <taxon>Embryophyta</taxon>
        <taxon>Tracheophyta</taxon>
        <taxon>Spermatophyta</taxon>
        <taxon>Magnoliopsida</taxon>
        <taxon>Liliopsida</taxon>
        <taxon>Arecaceae</taxon>
        <taxon>Arecoideae</taxon>
        <taxon>Cocoseae</taxon>
        <taxon>Attaleinae</taxon>
        <taxon>Cocos</taxon>
    </lineage>
</organism>
<name>A0A8K0IYV2_COCNU</name>
<gene>
    <name evidence="2" type="ORF">COCNU_16G003260</name>
</gene>
<dbReference type="InterPro" id="IPR000008">
    <property type="entry name" value="C2_dom"/>
</dbReference>
<dbReference type="Pfam" id="PF00168">
    <property type="entry name" value="C2"/>
    <property type="match status" value="1"/>
</dbReference>